<organism evidence="1 2">
    <name type="scientific">Marinobacterium zhoushanense</name>
    <dbReference type="NCBI Taxonomy" id="1679163"/>
    <lineage>
        <taxon>Bacteria</taxon>
        <taxon>Pseudomonadati</taxon>
        <taxon>Pseudomonadota</taxon>
        <taxon>Gammaproteobacteria</taxon>
        <taxon>Oceanospirillales</taxon>
        <taxon>Oceanospirillaceae</taxon>
        <taxon>Marinobacterium</taxon>
    </lineage>
</organism>
<gene>
    <name evidence="1" type="ORF">GCM10011352_25650</name>
</gene>
<name>A0ABQ1KHA8_9GAMM</name>
<dbReference type="Gene3D" id="2.30.30.830">
    <property type="match status" value="1"/>
</dbReference>
<evidence type="ECO:0000313" key="2">
    <source>
        <dbReference type="Proteomes" id="UP000629025"/>
    </source>
</evidence>
<protein>
    <submittedName>
        <fullName evidence="1">Pilus biosynthesis protein PilP</fullName>
    </submittedName>
</protein>
<keyword evidence="2" id="KW-1185">Reference proteome</keyword>
<dbReference type="RefSeq" id="WP_229680751.1">
    <property type="nucleotide sequence ID" value="NZ_BMIJ01000005.1"/>
</dbReference>
<dbReference type="InterPro" id="IPR007446">
    <property type="entry name" value="PilP"/>
</dbReference>
<sequence length="191" mass="21145">MMIRNEPVKAHGVRHRTWLALSLSALLTTGCLWVEDTADLRQFVSAALAKPGGKIEPLPEFKAYESFVYEGSSLRDPFKRLVPESEADKLAGPDSGIKPDEDRPKDYLEGFAIDQLSMVGTITPLGSQALYALVRDNRGEIHRVTVGDHMGLDFGEVVEVNNQAIKLVEIISNGRGGWMTRPRNLAMPEQE</sequence>
<reference evidence="2" key="1">
    <citation type="journal article" date="2019" name="Int. J. Syst. Evol. Microbiol.">
        <title>The Global Catalogue of Microorganisms (GCM) 10K type strain sequencing project: providing services to taxonomists for standard genome sequencing and annotation.</title>
        <authorList>
            <consortium name="The Broad Institute Genomics Platform"/>
            <consortium name="The Broad Institute Genome Sequencing Center for Infectious Disease"/>
            <person name="Wu L."/>
            <person name="Ma J."/>
        </authorList>
    </citation>
    <scope>NUCLEOTIDE SEQUENCE [LARGE SCALE GENOMIC DNA]</scope>
    <source>
        <strain evidence="2">CGMCC 1.15341</strain>
    </source>
</reference>
<accession>A0ABQ1KHA8</accession>
<evidence type="ECO:0000313" key="1">
    <source>
        <dbReference type="EMBL" id="GGB98401.1"/>
    </source>
</evidence>
<proteinExistence type="predicted"/>
<dbReference type="Proteomes" id="UP000629025">
    <property type="component" value="Unassembled WGS sequence"/>
</dbReference>
<dbReference type="PIRSF" id="PIRSF016481">
    <property type="entry name" value="Pilus_assembly_PilP"/>
    <property type="match status" value="1"/>
</dbReference>
<comment type="caution">
    <text evidence="1">The sequence shown here is derived from an EMBL/GenBank/DDBJ whole genome shotgun (WGS) entry which is preliminary data.</text>
</comment>
<dbReference type="Pfam" id="PF04351">
    <property type="entry name" value="PilP"/>
    <property type="match status" value="1"/>
</dbReference>
<dbReference type="EMBL" id="BMIJ01000005">
    <property type="protein sequence ID" value="GGB98401.1"/>
    <property type="molecule type" value="Genomic_DNA"/>
</dbReference>
<dbReference type="PROSITE" id="PS51257">
    <property type="entry name" value="PROKAR_LIPOPROTEIN"/>
    <property type="match status" value="1"/>
</dbReference>